<dbReference type="Proteomes" id="UP000826271">
    <property type="component" value="Unassembled WGS sequence"/>
</dbReference>
<keyword evidence="2" id="KW-0690">Ribosome biogenesis</keyword>
<dbReference type="GO" id="GO:0032040">
    <property type="term" value="C:small-subunit processome"/>
    <property type="evidence" value="ECO:0007669"/>
    <property type="project" value="TreeGrafter"/>
</dbReference>
<dbReference type="InterPro" id="IPR029026">
    <property type="entry name" value="tRNA_m1G_MTases_N"/>
</dbReference>
<comment type="similarity">
    <text evidence="1">Belongs to the class IV-like SAM-binding methyltransferase superfamily. RNA methyltransferase NEP1 family.</text>
</comment>
<keyword evidence="3" id="KW-0699">rRNA-binding</keyword>
<dbReference type="Pfam" id="PF03587">
    <property type="entry name" value="EMG1"/>
    <property type="match status" value="1"/>
</dbReference>
<sequence length="254" mass="29201">MDTLRGRSSNCEDWKKREREENLSVEQERVQEALTRKIPIQPSKQNPKVSFIIDNAAIKKAFIKKRWVVANCYDDEAAIVRQKQNPQDYRSEIVHEALKEILDSRVNGYGLIGAIYVKIANGVLFEIKPHLRIPRTLARFSGLMLELLEKSRIRTNDTNEILMRVVEEPVTRHLPSNSRIIGISKTSSKLVDINRYVNSASDDMHLVFVVGASAKEEINHQYTDDIISVTKYPLEPQACTDLICRALERKWKIS</sequence>
<evidence type="ECO:0000313" key="5">
    <source>
        <dbReference type="EMBL" id="KAG8379062.1"/>
    </source>
</evidence>
<evidence type="ECO:0008006" key="7">
    <source>
        <dbReference type="Google" id="ProtNLM"/>
    </source>
</evidence>
<protein>
    <recommendedName>
        <fullName evidence="7">Ribosomal RNA small subunit methyltransferase NEP1</fullName>
    </recommendedName>
</protein>
<evidence type="ECO:0000256" key="3">
    <source>
        <dbReference type="ARBA" id="ARBA00022730"/>
    </source>
</evidence>
<dbReference type="CDD" id="cd18088">
    <property type="entry name" value="Nep1-like"/>
    <property type="match status" value="1"/>
</dbReference>
<comment type="caution">
    <text evidence="5">The sequence shown here is derived from an EMBL/GenBank/DDBJ whole genome shotgun (WGS) entry which is preliminary data.</text>
</comment>
<dbReference type="InterPro" id="IPR005304">
    <property type="entry name" value="Rbsml_bgen_MeTrfase_EMG1/NEP1"/>
</dbReference>
<dbReference type="InterPro" id="IPR029028">
    <property type="entry name" value="Alpha/beta_knot_MTases"/>
</dbReference>
<evidence type="ECO:0000313" key="6">
    <source>
        <dbReference type="Proteomes" id="UP000826271"/>
    </source>
</evidence>
<dbReference type="EMBL" id="WHWC01000007">
    <property type="protein sequence ID" value="KAG8379062.1"/>
    <property type="molecule type" value="Genomic_DNA"/>
</dbReference>
<gene>
    <name evidence="5" type="ORF">BUALT_Bualt07G0049200</name>
</gene>
<dbReference type="GO" id="GO:0070037">
    <property type="term" value="F:rRNA (pseudouridine) methyltransferase activity"/>
    <property type="evidence" value="ECO:0007669"/>
    <property type="project" value="InterPro"/>
</dbReference>
<dbReference type="GO" id="GO:0019843">
    <property type="term" value="F:rRNA binding"/>
    <property type="evidence" value="ECO:0007669"/>
    <property type="project" value="UniProtKB-KW"/>
</dbReference>
<evidence type="ECO:0000256" key="2">
    <source>
        <dbReference type="ARBA" id="ARBA00022517"/>
    </source>
</evidence>
<dbReference type="PANTHER" id="PTHR12636">
    <property type="entry name" value="NEP1/MRA1"/>
    <property type="match status" value="1"/>
</dbReference>
<keyword evidence="6" id="KW-1185">Reference proteome</keyword>
<evidence type="ECO:0000256" key="4">
    <source>
        <dbReference type="ARBA" id="ARBA00022884"/>
    </source>
</evidence>
<dbReference type="SUPFAM" id="SSF75217">
    <property type="entry name" value="alpha/beta knot"/>
    <property type="match status" value="1"/>
</dbReference>
<proteinExistence type="inferred from homology"/>
<dbReference type="GO" id="GO:0070475">
    <property type="term" value="P:rRNA base methylation"/>
    <property type="evidence" value="ECO:0007669"/>
    <property type="project" value="InterPro"/>
</dbReference>
<dbReference type="PANTHER" id="PTHR12636:SF13">
    <property type="entry name" value="RIBOSOMAL RNA SMALL SUBUNIT METHYLTRANSFERASE NEP1-LIKE"/>
    <property type="match status" value="1"/>
</dbReference>
<dbReference type="Gene3D" id="3.40.1280.10">
    <property type="match status" value="1"/>
</dbReference>
<reference evidence="5" key="1">
    <citation type="submission" date="2019-10" db="EMBL/GenBank/DDBJ databases">
        <authorList>
            <person name="Zhang R."/>
            <person name="Pan Y."/>
            <person name="Wang J."/>
            <person name="Ma R."/>
            <person name="Yu S."/>
        </authorList>
    </citation>
    <scope>NUCLEOTIDE SEQUENCE</scope>
    <source>
        <strain evidence="5">LA-IB0</strain>
        <tissue evidence="5">Leaf</tissue>
    </source>
</reference>
<organism evidence="5 6">
    <name type="scientific">Buddleja alternifolia</name>
    <dbReference type="NCBI Taxonomy" id="168488"/>
    <lineage>
        <taxon>Eukaryota</taxon>
        <taxon>Viridiplantae</taxon>
        <taxon>Streptophyta</taxon>
        <taxon>Embryophyta</taxon>
        <taxon>Tracheophyta</taxon>
        <taxon>Spermatophyta</taxon>
        <taxon>Magnoliopsida</taxon>
        <taxon>eudicotyledons</taxon>
        <taxon>Gunneridae</taxon>
        <taxon>Pentapetalae</taxon>
        <taxon>asterids</taxon>
        <taxon>lamiids</taxon>
        <taxon>Lamiales</taxon>
        <taxon>Scrophulariaceae</taxon>
        <taxon>Buddlejeae</taxon>
        <taxon>Buddleja</taxon>
    </lineage>
</organism>
<evidence type="ECO:0000256" key="1">
    <source>
        <dbReference type="ARBA" id="ARBA00008115"/>
    </source>
</evidence>
<keyword evidence="4" id="KW-0694">RNA-binding</keyword>
<accession>A0AAV6XET6</accession>
<name>A0AAV6XET6_9LAMI</name>
<dbReference type="AlphaFoldDB" id="A0AAV6XET6"/>